<protein>
    <submittedName>
        <fullName evidence="13">Multimerin 1</fullName>
    </submittedName>
</protein>
<dbReference type="InterPro" id="IPR001073">
    <property type="entry name" value="C1q_dom"/>
</dbReference>
<dbReference type="Gene3D" id="2.60.120.40">
    <property type="match status" value="1"/>
</dbReference>
<feature type="coiled-coil region" evidence="8">
    <location>
        <begin position="159"/>
        <end position="200"/>
    </location>
</feature>
<dbReference type="Pfam" id="PF00008">
    <property type="entry name" value="EGF"/>
    <property type="match status" value="1"/>
</dbReference>
<evidence type="ECO:0000256" key="8">
    <source>
        <dbReference type="SAM" id="Coils"/>
    </source>
</evidence>
<sequence length="946" mass="107188">IKHKIVTSLEWKCCPGYLGPDCEPSSEEILDYILYFTVYFIFVMNWILLTFHVLLWFLYVSVINQEMADFKEQTEKILTLQKQMTNVMENMDSMRMSVSSLQGRLGIKEKIIRDIVQEQIKQSQNTMKETISGIFKTMSALSVDLEATKESLQQINGTVAQLLSSHKTLKKNNKQMQNDIQSLKNEISSVQENAVFHANKTTQLFHKYSSLERKLDLEQQKAIQLFKSINHSLSQVKGIESDNLEGVLPNRSVVPEEHETIMLSRHMSSLGDTVRSQALTIMELQQKLHTQDMRIGNLSSVVGRQRRLADTTFQTLAAQCRKEVLTELEQIQGHIDKINQTLCDRAGPMELTMNAVEERISHMSYDLEELKPLVNGQPFSDVTGNNTKEISSIKSRVEDLAVAIKVLNRSVTNVEKIQDKLTNQTQEKEEKLEERFAGCQDGIEDALNDTMTVINKAIDSVKDDYYILRTNFEYTNEKVRKISDDFGEKLKSLTNLKLEIDFLNSTILSLQSTMEASGVVSNVSDMHFFTVPMDHESKPQNFTHLSQKLEDALTQLEYHQRAISRLQQANSSSDWGQHRLRLGNLEDRLNVPNANTTSALRSKKTKPLMETGLAWKYKDLDKRLQQLATQTFNLTREVLWQRGSASHAQQTCQNVSASLDQMKASIFQIFQEPINLTLFHQDLDQILEPESQALNKSSLPSSPSDYLISILNHLLKDVFRLQKHALNLDKTLDSMFSQNSTPVAGRSQRNTDSIINQVDPTSCSSGRCQNGGTCIDLRPGYVCACRFPFSGTDCTVRLVNAEASAPDFLQGSYRYAPMVTFFVAHTFAMSAPGVIRFNHLYVNYGASYSPGSGKFGVPYLGVYVFKYTVETSSPDLSGYLVVDEEDKLSFRAQDSNSRRASTRVITGDAVLELNFGQRVWLRLETGDILGRYPPVTTFGGYLLYRT</sequence>
<proteinExistence type="predicted"/>
<dbReference type="Ensembl" id="ENSSFOT00015015809.2">
    <property type="protein sequence ID" value="ENSSFOP00015015627.2"/>
    <property type="gene ID" value="ENSSFOG00015010048.2"/>
</dbReference>
<feature type="domain" description="EMI" evidence="12">
    <location>
        <begin position="1"/>
        <end position="24"/>
    </location>
</feature>
<accession>A0A8C9RC32</accession>
<dbReference type="PROSITE" id="PS00010">
    <property type="entry name" value="ASX_HYDROXYL"/>
    <property type="match status" value="1"/>
</dbReference>
<feature type="disulfide bond" evidence="7">
    <location>
        <begin position="785"/>
        <end position="794"/>
    </location>
</feature>
<dbReference type="PANTHER" id="PTHR15427:SF3">
    <property type="entry name" value="MULTIMERIN-1"/>
    <property type="match status" value="1"/>
</dbReference>
<dbReference type="AlphaFoldDB" id="A0A8C9RC32"/>
<dbReference type="InterPro" id="IPR050392">
    <property type="entry name" value="Collagen/C1q_domain"/>
</dbReference>
<dbReference type="PROSITE" id="PS50026">
    <property type="entry name" value="EGF_3"/>
    <property type="match status" value="1"/>
</dbReference>
<dbReference type="PROSITE" id="PS51041">
    <property type="entry name" value="EMI"/>
    <property type="match status" value="1"/>
</dbReference>
<dbReference type="FunFam" id="2.60.120.40:FF:000009">
    <property type="entry name" value="Multimerin-1"/>
    <property type="match status" value="1"/>
</dbReference>
<dbReference type="GeneTree" id="ENSGT01030000234633"/>
<keyword evidence="7" id="KW-0245">EGF-like domain</keyword>
<feature type="domain" description="C1q" evidence="11">
    <location>
        <begin position="814"/>
        <end position="946"/>
    </location>
</feature>
<dbReference type="GO" id="GO:0030948">
    <property type="term" value="P:negative regulation of vascular endothelial growth factor receptor signaling pathway"/>
    <property type="evidence" value="ECO:0007669"/>
    <property type="project" value="TreeGrafter"/>
</dbReference>
<evidence type="ECO:0000256" key="9">
    <source>
        <dbReference type="SAM" id="Phobius"/>
    </source>
</evidence>
<dbReference type="OrthoDB" id="10044191at2759"/>
<dbReference type="PANTHER" id="PTHR15427">
    <property type="entry name" value="EMILIN ELASTIN MICROFIBRIL INTERFACE-LOCATED PROTEIN ELASTIN MICROFIBRIL INTERFACER"/>
    <property type="match status" value="1"/>
</dbReference>
<dbReference type="InterPro" id="IPR000152">
    <property type="entry name" value="EGF-type_Asp/Asn_hydroxyl_site"/>
</dbReference>
<reference evidence="13" key="2">
    <citation type="submission" date="2025-08" db="UniProtKB">
        <authorList>
            <consortium name="Ensembl"/>
        </authorList>
    </citation>
    <scope>IDENTIFICATION</scope>
</reference>
<dbReference type="SMART" id="SM00110">
    <property type="entry name" value="C1Q"/>
    <property type="match status" value="1"/>
</dbReference>
<evidence type="ECO:0000256" key="6">
    <source>
        <dbReference type="ARBA" id="ARBA00023157"/>
    </source>
</evidence>
<dbReference type="InterPro" id="IPR008983">
    <property type="entry name" value="Tumour_necrosis_fac-like_dom"/>
</dbReference>
<keyword evidence="9" id="KW-0472">Membrane</keyword>
<gene>
    <name evidence="13" type="primary">MMRN1</name>
</gene>
<keyword evidence="6 7" id="KW-1015">Disulfide bond</keyword>
<keyword evidence="4" id="KW-0732">Signal</keyword>
<evidence type="ECO:0000256" key="3">
    <source>
        <dbReference type="ARBA" id="ARBA00022530"/>
    </source>
</evidence>
<keyword evidence="2" id="KW-0964">Secreted</keyword>
<dbReference type="SMART" id="SM00181">
    <property type="entry name" value="EGF"/>
    <property type="match status" value="1"/>
</dbReference>
<dbReference type="PROSITE" id="PS50871">
    <property type="entry name" value="C1Q"/>
    <property type="match status" value="1"/>
</dbReference>
<reference evidence="13 14" key="1">
    <citation type="submission" date="2019-04" db="EMBL/GenBank/DDBJ databases">
        <authorList>
            <consortium name="Wellcome Sanger Institute Data Sharing"/>
        </authorList>
    </citation>
    <scope>NUCLEOTIDE SEQUENCE [LARGE SCALE GENOMIC DNA]</scope>
</reference>
<evidence type="ECO:0000313" key="13">
    <source>
        <dbReference type="Ensembl" id="ENSSFOP00015015627.2"/>
    </source>
</evidence>
<dbReference type="SUPFAM" id="SSF57196">
    <property type="entry name" value="EGF/Laminin"/>
    <property type="match status" value="1"/>
</dbReference>
<keyword evidence="9" id="KW-0812">Transmembrane</keyword>
<dbReference type="InterPro" id="IPR000742">
    <property type="entry name" value="EGF"/>
</dbReference>
<dbReference type="PRINTS" id="PR00007">
    <property type="entry name" value="COMPLEMNTC1Q"/>
</dbReference>
<dbReference type="Pfam" id="PF00386">
    <property type="entry name" value="C1q"/>
    <property type="match status" value="1"/>
</dbReference>
<keyword evidence="9" id="KW-1133">Transmembrane helix</keyword>
<reference evidence="13" key="3">
    <citation type="submission" date="2025-09" db="UniProtKB">
        <authorList>
            <consortium name="Ensembl"/>
        </authorList>
    </citation>
    <scope>IDENTIFICATION</scope>
</reference>
<evidence type="ECO:0000256" key="2">
    <source>
        <dbReference type="ARBA" id="ARBA00022525"/>
    </source>
</evidence>
<dbReference type="Proteomes" id="UP000694397">
    <property type="component" value="Chromosome 12"/>
</dbReference>
<evidence type="ECO:0000256" key="5">
    <source>
        <dbReference type="ARBA" id="ARBA00023054"/>
    </source>
</evidence>
<keyword evidence="5 8" id="KW-0175">Coiled coil</keyword>
<evidence type="ECO:0000259" key="10">
    <source>
        <dbReference type="PROSITE" id="PS50026"/>
    </source>
</evidence>
<evidence type="ECO:0000256" key="4">
    <source>
        <dbReference type="ARBA" id="ARBA00022729"/>
    </source>
</evidence>
<evidence type="ECO:0000259" key="12">
    <source>
        <dbReference type="PROSITE" id="PS51041"/>
    </source>
</evidence>
<evidence type="ECO:0000313" key="14">
    <source>
        <dbReference type="Proteomes" id="UP000694397"/>
    </source>
</evidence>
<dbReference type="InterPro" id="IPR011489">
    <property type="entry name" value="EMI_domain"/>
</dbReference>
<dbReference type="PROSITE" id="PS00022">
    <property type="entry name" value="EGF_1"/>
    <property type="match status" value="1"/>
</dbReference>
<comment type="subcellular location">
    <subcellularLocation>
        <location evidence="1">Secreted</location>
        <location evidence="1">Extracellular space</location>
        <location evidence="1">Extracellular matrix</location>
    </subcellularLocation>
</comment>
<name>A0A8C9RC32_SCLFO</name>
<evidence type="ECO:0000256" key="7">
    <source>
        <dbReference type="PROSITE-ProRule" id="PRU00076"/>
    </source>
</evidence>
<evidence type="ECO:0000256" key="1">
    <source>
        <dbReference type="ARBA" id="ARBA00004498"/>
    </source>
</evidence>
<dbReference type="GO" id="GO:0090051">
    <property type="term" value="P:negative regulation of cell migration involved in sprouting angiogenesis"/>
    <property type="evidence" value="ECO:0007669"/>
    <property type="project" value="TreeGrafter"/>
</dbReference>
<dbReference type="SUPFAM" id="SSF49842">
    <property type="entry name" value="TNF-like"/>
    <property type="match status" value="1"/>
</dbReference>
<feature type="transmembrane region" description="Helical" evidence="9">
    <location>
        <begin position="33"/>
        <end position="59"/>
    </location>
</feature>
<keyword evidence="3" id="KW-0272">Extracellular matrix</keyword>
<feature type="domain" description="EGF-like" evidence="10">
    <location>
        <begin position="759"/>
        <end position="795"/>
    </location>
</feature>
<dbReference type="Gene3D" id="2.10.25.10">
    <property type="entry name" value="Laminin"/>
    <property type="match status" value="1"/>
</dbReference>
<dbReference type="CDD" id="cd00054">
    <property type="entry name" value="EGF_CA"/>
    <property type="match status" value="1"/>
</dbReference>
<evidence type="ECO:0000259" key="11">
    <source>
        <dbReference type="PROSITE" id="PS50871"/>
    </source>
</evidence>
<comment type="caution">
    <text evidence="7">Lacks conserved residue(s) required for the propagation of feature annotation.</text>
</comment>
<organism evidence="13 14">
    <name type="scientific">Scleropages formosus</name>
    <name type="common">Asian bonytongue</name>
    <name type="synonym">Osteoglossum formosum</name>
    <dbReference type="NCBI Taxonomy" id="113540"/>
    <lineage>
        <taxon>Eukaryota</taxon>
        <taxon>Metazoa</taxon>
        <taxon>Chordata</taxon>
        <taxon>Craniata</taxon>
        <taxon>Vertebrata</taxon>
        <taxon>Euteleostomi</taxon>
        <taxon>Actinopterygii</taxon>
        <taxon>Neopterygii</taxon>
        <taxon>Teleostei</taxon>
        <taxon>Osteoglossocephala</taxon>
        <taxon>Osteoglossomorpha</taxon>
        <taxon>Osteoglossiformes</taxon>
        <taxon>Osteoglossidae</taxon>
        <taxon>Scleropages</taxon>
    </lineage>
</organism>
<keyword evidence="14" id="KW-1185">Reference proteome</keyword>
<dbReference type="PROSITE" id="PS01186">
    <property type="entry name" value="EGF_2"/>
    <property type="match status" value="1"/>
</dbReference>